<dbReference type="SUPFAM" id="SSF89095">
    <property type="entry name" value="GatB/YqeY motif"/>
    <property type="match status" value="1"/>
</dbReference>
<dbReference type="Gene3D" id="1.10.10.410">
    <property type="match status" value="1"/>
</dbReference>
<feature type="non-terminal residue" evidence="1">
    <location>
        <position position="1"/>
    </location>
</feature>
<evidence type="ECO:0000313" key="2">
    <source>
        <dbReference type="Proteomes" id="UP000178065"/>
    </source>
</evidence>
<dbReference type="PANTHER" id="PTHR28055">
    <property type="entry name" value="ALTERED INHERITANCE OF MITOCHONDRIA PROTEIN 41, MITOCHONDRIAL"/>
    <property type="match status" value="1"/>
</dbReference>
<dbReference type="PANTHER" id="PTHR28055:SF1">
    <property type="entry name" value="ALTERED INHERITANCE OF MITOCHONDRIA PROTEIN 41, MITOCHONDRIAL"/>
    <property type="match status" value="1"/>
</dbReference>
<gene>
    <name evidence="1" type="ORF">A2672_00470</name>
</gene>
<reference evidence="1 2" key="1">
    <citation type="journal article" date="2016" name="Nat. Commun.">
        <title>Thousands of microbial genomes shed light on interconnected biogeochemical processes in an aquifer system.</title>
        <authorList>
            <person name="Anantharaman K."/>
            <person name="Brown C.T."/>
            <person name="Hug L.A."/>
            <person name="Sharon I."/>
            <person name="Castelle C.J."/>
            <person name="Probst A.J."/>
            <person name="Thomas B.C."/>
            <person name="Singh A."/>
            <person name="Wilkins M.J."/>
            <person name="Karaoz U."/>
            <person name="Brodie E.L."/>
            <person name="Williams K.H."/>
            <person name="Hubbard S.S."/>
            <person name="Banfield J.F."/>
        </authorList>
    </citation>
    <scope>NUCLEOTIDE SEQUENCE [LARGE SCALE GENOMIC DNA]</scope>
</reference>
<proteinExistence type="predicted"/>
<dbReference type="InterPro" id="IPR042184">
    <property type="entry name" value="YqeY/Aim41_N"/>
</dbReference>
<dbReference type="STRING" id="1802448.A2672_00470"/>
<sequence>RSKEELSDEEIQSVVATEAKKRREAIEAFLKGGRPELAEKEKQELDVLLLYLPEQLSGEEIRKLVKEAIAKTKAGSFKDMGKIMGVLAPQVKGKADGALVASIVKEILSS</sequence>
<dbReference type="InterPro" id="IPR019004">
    <property type="entry name" value="YqeY/Aim41"/>
</dbReference>
<comment type="caution">
    <text evidence="1">The sequence shown here is derived from an EMBL/GenBank/DDBJ whole genome shotgun (WGS) entry which is preliminary data.</text>
</comment>
<dbReference type="EMBL" id="MHTT01000028">
    <property type="protein sequence ID" value="OHA64793.1"/>
    <property type="molecule type" value="Genomic_DNA"/>
</dbReference>
<dbReference type="Pfam" id="PF09424">
    <property type="entry name" value="YqeY"/>
    <property type="match status" value="1"/>
</dbReference>
<dbReference type="InterPro" id="IPR023168">
    <property type="entry name" value="GatB_Yqey_C_2"/>
</dbReference>
<keyword evidence="1" id="KW-0808">Transferase</keyword>
<organism evidence="1 2">
    <name type="scientific">Candidatus Wildermuthbacteria bacterium RIFCSPHIGHO2_01_FULL_49_22b</name>
    <dbReference type="NCBI Taxonomy" id="1802448"/>
    <lineage>
        <taxon>Bacteria</taxon>
        <taxon>Candidatus Wildermuthiibacteriota</taxon>
    </lineage>
</organism>
<dbReference type="GO" id="GO:0016884">
    <property type="term" value="F:carbon-nitrogen ligase activity, with glutamine as amido-N-donor"/>
    <property type="evidence" value="ECO:0007669"/>
    <property type="project" value="InterPro"/>
</dbReference>
<dbReference type="GO" id="GO:0016740">
    <property type="term" value="F:transferase activity"/>
    <property type="evidence" value="ECO:0007669"/>
    <property type="project" value="UniProtKB-KW"/>
</dbReference>
<accession>A0A1G2QWB4</accession>
<dbReference type="InterPro" id="IPR003789">
    <property type="entry name" value="Asn/Gln_tRNA_amidoTrase-B-like"/>
</dbReference>
<evidence type="ECO:0000313" key="1">
    <source>
        <dbReference type="EMBL" id="OHA64793.1"/>
    </source>
</evidence>
<dbReference type="Gene3D" id="1.10.1510.10">
    <property type="entry name" value="Uncharacterised protein YqeY/AIM41 PF09424, N-terminal domain"/>
    <property type="match status" value="1"/>
</dbReference>
<name>A0A1G2QWB4_9BACT</name>
<dbReference type="AlphaFoldDB" id="A0A1G2QWB4"/>
<protein>
    <submittedName>
        <fullName evidence="1">Aspartyl-tRNA amidotransferase</fullName>
    </submittedName>
</protein>
<dbReference type="Proteomes" id="UP000178065">
    <property type="component" value="Unassembled WGS sequence"/>
</dbReference>